<keyword evidence="2" id="KW-1185">Reference proteome</keyword>
<evidence type="ECO:0000313" key="1">
    <source>
        <dbReference type="EMBL" id="OMP14135.1"/>
    </source>
</evidence>
<comment type="caution">
    <text evidence="1">The sequence shown here is derived from an EMBL/GenBank/DDBJ whole genome shotgun (WGS) entry which is preliminary data.</text>
</comment>
<evidence type="ECO:0000313" key="2">
    <source>
        <dbReference type="Proteomes" id="UP000187203"/>
    </source>
</evidence>
<protein>
    <submittedName>
        <fullName evidence="1">Uncharacterized protein</fullName>
    </submittedName>
</protein>
<dbReference type="AlphaFoldDB" id="A0A1R3L471"/>
<reference evidence="2" key="1">
    <citation type="submission" date="2013-09" db="EMBL/GenBank/DDBJ databases">
        <title>Corchorus olitorius genome sequencing.</title>
        <authorList>
            <person name="Alam M."/>
            <person name="Haque M.S."/>
            <person name="Islam M.S."/>
            <person name="Emdad E.M."/>
            <person name="Islam M.M."/>
            <person name="Ahmed B."/>
            <person name="Halim A."/>
            <person name="Hossen Q.M.M."/>
            <person name="Hossain M.Z."/>
            <person name="Ahmed R."/>
            <person name="Khan M.M."/>
            <person name="Islam R."/>
            <person name="Rashid M.M."/>
            <person name="Khan S.A."/>
            <person name="Rahman M.S."/>
            <person name="Alam M."/>
            <person name="Yahiya A.S."/>
            <person name="Khan M.S."/>
            <person name="Azam M.S."/>
            <person name="Haque T."/>
            <person name="Lashkar M.Z.H."/>
            <person name="Akhand A.I."/>
            <person name="Morshed G."/>
            <person name="Roy S."/>
            <person name="Uddin K.S."/>
            <person name="Rabeya T."/>
            <person name="Hossain A.S."/>
            <person name="Chowdhury A."/>
            <person name="Snigdha A.R."/>
            <person name="Mortoza M.S."/>
            <person name="Matin S.A."/>
            <person name="Hoque S.M.E."/>
            <person name="Islam M.K."/>
            <person name="Roy D.K."/>
            <person name="Haider R."/>
            <person name="Moosa M.M."/>
            <person name="Elias S.M."/>
            <person name="Hasan A.M."/>
            <person name="Jahan S."/>
            <person name="Shafiuddin M."/>
            <person name="Mahmood N."/>
            <person name="Shommy N.S."/>
        </authorList>
    </citation>
    <scope>NUCLEOTIDE SEQUENCE [LARGE SCALE GENOMIC DNA]</scope>
    <source>
        <strain evidence="2">cv. O-4</strain>
    </source>
</reference>
<sequence length="52" mass="5866">MEEGLIIKGVYDSSIEMDVGGAWKHKNRSEGGGGAWERVRCLMATKFHRKKD</sequence>
<gene>
    <name evidence="1" type="ORF">COLO4_00265</name>
</gene>
<organism evidence="1 2">
    <name type="scientific">Corchorus olitorius</name>
    <dbReference type="NCBI Taxonomy" id="93759"/>
    <lineage>
        <taxon>Eukaryota</taxon>
        <taxon>Viridiplantae</taxon>
        <taxon>Streptophyta</taxon>
        <taxon>Embryophyta</taxon>
        <taxon>Tracheophyta</taxon>
        <taxon>Spermatophyta</taxon>
        <taxon>Magnoliopsida</taxon>
        <taxon>eudicotyledons</taxon>
        <taxon>Gunneridae</taxon>
        <taxon>Pentapetalae</taxon>
        <taxon>rosids</taxon>
        <taxon>malvids</taxon>
        <taxon>Malvales</taxon>
        <taxon>Malvaceae</taxon>
        <taxon>Grewioideae</taxon>
        <taxon>Apeibeae</taxon>
        <taxon>Corchorus</taxon>
    </lineage>
</organism>
<proteinExistence type="predicted"/>
<accession>A0A1R3L471</accession>
<name>A0A1R3L471_9ROSI</name>
<dbReference type="Proteomes" id="UP000187203">
    <property type="component" value="Unassembled WGS sequence"/>
</dbReference>
<dbReference type="EMBL" id="AWUE01001917">
    <property type="protein sequence ID" value="OMP14135.1"/>
    <property type="molecule type" value="Genomic_DNA"/>
</dbReference>